<comment type="caution">
    <text evidence="3">The sequence shown here is derived from an EMBL/GenBank/DDBJ whole genome shotgun (WGS) entry which is preliminary data.</text>
</comment>
<dbReference type="RefSeq" id="WP_018302899.1">
    <property type="nucleotide sequence ID" value="NZ_KB902288.1"/>
</dbReference>
<dbReference type="GO" id="GO:0016491">
    <property type="term" value="F:oxidoreductase activity"/>
    <property type="evidence" value="ECO:0007669"/>
    <property type="project" value="UniProtKB-KW"/>
</dbReference>
<dbReference type="SUPFAM" id="SSF51735">
    <property type="entry name" value="NAD(P)-binding Rossmann-fold domains"/>
    <property type="match status" value="1"/>
</dbReference>
<reference evidence="3 4" key="1">
    <citation type="submission" date="2013-01" db="EMBL/GenBank/DDBJ databases">
        <authorList>
            <person name="Fiebig A."/>
            <person name="Goeker M."/>
            <person name="Klenk H.-P.P."/>
        </authorList>
    </citation>
    <scope>NUCLEOTIDE SEQUENCE [LARGE SCALE GENOMIC DNA]</scope>
    <source>
        <strain evidence="3 4">DSM 24838</strain>
    </source>
</reference>
<name>A0A0D0QCX3_9RHOB</name>
<evidence type="ECO:0000256" key="2">
    <source>
        <dbReference type="RuleBase" id="RU000363"/>
    </source>
</evidence>
<dbReference type="PRINTS" id="PR00080">
    <property type="entry name" value="SDRFAMILY"/>
</dbReference>
<organism evidence="3 4">
    <name type="scientific">Wenxinia marina DSM 24838</name>
    <dbReference type="NCBI Taxonomy" id="1123501"/>
    <lineage>
        <taxon>Bacteria</taxon>
        <taxon>Pseudomonadati</taxon>
        <taxon>Pseudomonadota</taxon>
        <taxon>Alphaproteobacteria</taxon>
        <taxon>Rhodobacterales</taxon>
        <taxon>Roseobacteraceae</taxon>
        <taxon>Wenxinia</taxon>
    </lineage>
</organism>
<gene>
    <name evidence="3" type="ORF">Wenmar_01119</name>
</gene>
<keyword evidence="4" id="KW-1185">Reference proteome</keyword>
<dbReference type="PROSITE" id="PS00061">
    <property type="entry name" value="ADH_SHORT"/>
    <property type="match status" value="1"/>
</dbReference>
<evidence type="ECO:0000313" key="3">
    <source>
        <dbReference type="EMBL" id="KIQ70162.1"/>
    </source>
</evidence>
<dbReference type="PANTHER" id="PTHR43658:SF8">
    <property type="entry name" value="17-BETA-HYDROXYSTEROID DEHYDROGENASE 14-RELATED"/>
    <property type="match status" value="1"/>
</dbReference>
<dbReference type="AlphaFoldDB" id="A0A0D0QCX3"/>
<dbReference type="PANTHER" id="PTHR43658">
    <property type="entry name" value="SHORT-CHAIN DEHYDROGENASE/REDUCTASE"/>
    <property type="match status" value="1"/>
</dbReference>
<dbReference type="InterPro" id="IPR036291">
    <property type="entry name" value="NAD(P)-bd_dom_sf"/>
</dbReference>
<protein>
    <submittedName>
        <fullName evidence="3">Dehydrogenase</fullName>
    </submittedName>
</protein>
<dbReference type="InterPro" id="IPR002347">
    <property type="entry name" value="SDR_fam"/>
</dbReference>
<dbReference type="InterPro" id="IPR020904">
    <property type="entry name" value="Sc_DH/Rdtase_CS"/>
</dbReference>
<accession>A0A0D0QCX3</accession>
<dbReference type="STRING" id="1123501.Wenmar_01119"/>
<evidence type="ECO:0000313" key="4">
    <source>
        <dbReference type="Proteomes" id="UP000035100"/>
    </source>
</evidence>
<dbReference type="eggNOG" id="COG1028">
    <property type="taxonomic scope" value="Bacteria"/>
</dbReference>
<dbReference type="OrthoDB" id="9795647at2"/>
<dbReference type="PRINTS" id="PR00081">
    <property type="entry name" value="GDHRDH"/>
</dbReference>
<dbReference type="Pfam" id="PF00106">
    <property type="entry name" value="adh_short"/>
    <property type="match status" value="1"/>
</dbReference>
<dbReference type="Proteomes" id="UP000035100">
    <property type="component" value="Unassembled WGS sequence"/>
</dbReference>
<comment type="similarity">
    <text evidence="2">Belongs to the short-chain dehydrogenases/reductases (SDR) family.</text>
</comment>
<dbReference type="Gene3D" id="3.40.50.720">
    <property type="entry name" value="NAD(P)-binding Rossmann-like Domain"/>
    <property type="match status" value="1"/>
</dbReference>
<keyword evidence="1" id="KW-0560">Oxidoreductase</keyword>
<dbReference type="PATRIC" id="fig|1123501.6.peg.1191"/>
<evidence type="ECO:0000256" key="1">
    <source>
        <dbReference type="ARBA" id="ARBA00023002"/>
    </source>
</evidence>
<sequence length="253" mass="25650">MRIEGEAAIVTGGGSGLGAATARLLAERGARVAILDFDAAAGAAVAGEIGGHAVAVDVSDAAAVGEAVRAAADALGPARICVSCAGIGPAARIVGRDGALSTELFEKVLKVNLFGTYNVMSHAAAAMMALEPTDTGERGVVVNTASVAWQDGQLGQAAYAASKGGVAAMCLPAAREFARAGIRVMAIAPGLFHTPMMEGLPEETTRSIAANIPFPARLGEPREYALMAAQIVENPYLNGTTIRLDGAVRMPPR</sequence>
<dbReference type="EMBL" id="AONG01000006">
    <property type="protein sequence ID" value="KIQ70162.1"/>
    <property type="molecule type" value="Genomic_DNA"/>
</dbReference>
<proteinExistence type="inferred from homology"/>